<evidence type="ECO:0000256" key="6">
    <source>
        <dbReference type="RuleBase" id="RU362006"/>
    </source>
</evidence>
<keyword evidence="8" id="KW-1185">Reference proteome</keyword>
<evidence type="ECO:0000256" key="5">
    <source>
        <dbReference type="ARBA" id="ARBA00023136"/>
    </source>
</evidence>
<reference evidence="7" key="1">
    <citation type="submission" date="2021-12" db="EMBL/GenBank/DDBJ databases">
        <authorList>
            <person name="King R."/>
        </authorList>
    </citation>
    <scope>NUCLEOTIDE SEQUENCE</scope>
</reference>
<comment type="subcellular location">
    <subcellularLocation>
        <location evidence="1 6">Membrane</location>
        <topology evidence="1 6">Multi-pass membrane protein</topology>
    </subcellularLocation>
</comment>
<dbReference type="PANTHER" id="PTHR12300">
    <property type="entry name" value="HVA22-LIKE PROTEINS"/>
    <property type="match status" value="1"/>
</dbReference>
<keyword evidence="5 6" id="KW-0472">Membrane</keyword>
<feature type="transmembrane region" description="Helical" evidence="6">
    <location>
        <begin position="39"/>
        <end position="70"/>
    </location>
</feature>
<dbReference type="AlphaFoldDB" id="A0A9P0FF21"/>
<sequence>MAGRVNEIKEQIDRSLHDKSKPWTGPLAMLEQKIGVDRIYIFIGTVALIALWLVFGFAAQLVCNVVGFAYPAYISIKAIESSSKDDDTKWLTYWVVYATFSILEFFADTIVGWFPLYWLLKCIFMVWLMIPTNFNGSVLIYKKLIRPYFLKHSSKIDETVEQIKKSTAKLLEKEN</sequence>
<evidence type="ECO:0000313" key="8">
    <source>
        <dbReference type="Proteomes" id="UP001154078"/>
    </source>
</evidence>
<proteinExistence type="inferred from homology"/>
<evidence type="ECO:0000256" key="2">
    <source>
        <dbReference type="ARBA" id="ARBA00008573"/>
    </source>
</evidence>
<gene>
    <name evidence="7" type="ORF">MELIAE_LOCUS3352</name>
</gene>
<organism evidence="7 8">
    <name type="scientific">Brassicogethes aeneus</name>
    <name type="common">Rape pollen beetle</name>
    <name type="synonym">Meligethes aeneus</name>
    <dbReference type="NCBI Taxonomy" id="1431903"/>
    <lineage>
        <taxon>Eukaryota</taxon>
        <taxon>Metazoa</taxon>
        <taxon>Ecdysozoa</taxon>
        <taxon>Arthropoda</taxon>
        <taxon>Hexapoda</taxon>
        <taxon>Insecta</taxon>
        <taxon>Pterygota</taxon>
        <taxon>Neoptera</taxon>
        <taxon>Endopterygota</taxon>
        <taxon>Coleoptera</taxon>
        <taxon>Polyphaga</taxon>
        <taxon>Cucujiformia</taxon>
        <taxon>Nitidulidae</taxon>
        <taxon>Meligethinae</taxon>
        <taxon>Brassicogethes</taxon>
    </lineage>
</organism>
<evidence type="ECO:0000256" key="1">
    <source>
        <dbReference type="ARBA" id="ARBA00004141"/>
    </source>
</evidence>
<dbReference type="InterPro" id="IPR004345">
    <property type="entry name" value="TB2_DP1_HVA22"/>
</dbReference>
<dbReference type="PANTHER" id="PTHR12300:SF161">
    <property type="entry name" value="RECEPTOR EXPRESSION-ENHANCING PROTEIN"/>
    <property type="match status" value="1"/>
</dbReference>
<dbReference type="OrthoDB" id="10009287at2759"/>
<keyword evidence="3 6" id="KW-0812">Transmembrane</keyword>
<evidence type="ECO:0000256" key="3">
    <source>
        <dbReference type="ARBA" id="ARBA00022692"/>
    </source>
</evidence>
<evidence type="ECO:0000313" key="7">
    <source>
        <dbReference type="EMBL" id="CAH0550560.1"/>
    </source>
</evidence>
<protein>
    <recommendedName>
        <fullName evidence="6">Receptor expression-enhancing protein</fullName>
    </recommendedName>
</protein>
<keyword evidence="4 6" id="KW-1133">Transmembrane helix</keyword>
<feature type="transmembrane region" description="Helical" evidence="6">
    <location>
        <begin position="91"/>
        <end position="111"/>
    </location>
</feature>
<feature type="transmembrane region" description="Helical" evidence="6">
    <location>
        <begin position="117"/>
        <end position="141"/>
    </location>
</feature>
<dbReference type="Proteomes" id="UP001154078">
    <property type="component" value="Chromosome 2"/>
</dbReference>
<dbReference type="GO" id="GO:0016020">
    <property type="term" value="C:membrane"/>
    <property type="evidence" value="ECO:0007669"/>
    <property type="project" value="UniProtKB-SubCell"/>
</dbReference>
<accession>A0A9P0FF21</accession>
<dbReference type="EMBL" id="OV121133">
    <property type="protein sequence ID" value="CAH0550560.1"/>
    <property type="molecule type" value="Genomic_DNA"/>
</dbReference>
<dbReference type="Pfam" id="PF03134">
    <property type="entry name" value="TB2_DP1_HVA22"/>
    <property type="match status" value="1"/>
</dbReference>
<comment type="similarity">
    <text evidence="2 6">Belongs to the DP1 family.</text>
</comment>
<evidence type="ECO:0000256" key="4">
    <source>
        <dbReference type="ARBA" id="ARBA00022989"/>
    </source>
</evidence>
<name>A0A9P0FF21_BRAAE</name>